<evidence type="ECO:0000256" key="2">
    <source>
        <dbReference type="ARBA" id="ARBA00005318"/>
    </source>
</evidence>
<evidence type="ECO:0000313" key="14">
    <source>
        <dbReference type="Proteomes" id="UP000076830"/>
    </source>
</evidence>
<dbReference type="InterPro" id="IPR007812">
    <property type="entry name" value="T2SS_protein-GspL"/>
</dbReference>
<evidence type="ECO:0000256" key="9">
    <source>
        <dbReference type="ARBA" id="ARBA00023136"/>
    </source>
</evidence>
<dbReference type="STRING" id="1300342.I596_821"/>
<evidence type="ECO:0000313" key="13">
    <source>
        <dbReference type="EMBL" id="ANB16857.1"/>
    </source>
</evidence>
<dbReference type="InterPro" id="IPR024230">
    <property type="entry name" value="GspL_cyto_dom"/>
</dbReference>
<dbReference type="Gene3D" id="3.30.420.380">
    <property type="match status" value="1"/>
</dbReference>
<evidence type="ECO:0000256" key="8">
    <source>
        <dbReference type="ARBA" id="ARBA00022989"/>
    </source>
</evidence>
<dbReference type="Pfam" id="PF05134">
    <property type="entry name" value="T2SSL"/>
    <property type="match status" value="1"/>
</dbReference>
<dbReference type="Pfam" id="PF12693">
    <property type="entry name" value="GspL_C"/>
    <property type="match status" value="1"/>
</dbReference>
<comment type="function">
    <text evidence="10">Inner membrane component of the type II secretion system required for the energy-dependent secretion of extracellular factors such as proteases and toxins from the periplasm.</text>
</comment>
<dbReference type="GO" id="GO:0015628">
    <property type="term" value="P:protein secretion by the type II secretion system"/>
    <property type="evidence" value="ECO:0007669"/>
    <property type="project" value="InterPro"/>
</dbReference>
<evidence type="ECO:0000259" key="11">
    <source>
        <dbReference type="Pfam" id="PF05134"/>
    </source>
</evidence>
<evidence type="ECO:0000256" key="4">
    <source>
        <dbReference type="ARBA" id="ARBA00022475"/>
    </source>
</evidence>
<dbReference type="NCBIfam" id="TIGR01709">
    <property type="entry name" value="typeII_sec_gspL"/>
    <property type="match status" value="1"/>
</dbReference>
<keyword evidence="4" id="KW-1003">Cell membrane</keyword>
<evidence type="ECO:0000256" key="7">
    <source>
        <dbReference type="ARBA" id="ARBA00022927"/>
    </source>
</evidence>
<dbReference type="EMBL" id="CP015249">
    <property type="protein sequence ID" value="ANB16857.1"/>
    <property type="molecule type" value="Genomic_DNA"/>
</dbReference>
<keyword evidence="9" id="KW-0472">Membrane</keyword>
<dbReference type="InterPro" id="IPR043129">
    <property type="entry name" value="ATPase_NBD"/>
</dbReference>
<dbReference type="GO" id="GO:0015627">
    <property type="term" value="C:type II protein secretion system complex"/>
    <property type="evidence" value="ECO:0007669"/>
    <property type="project" value="InterPro"/>
</dbReference>
<sequence length="400" mass="41588">MASATSDRLLLRLSPDGQVSWLGRSGAGVAGDPPPAIVAQARQIVVLVPSEDVLLAGVTLSARSRAQLLRALPFAVEDLLLAPVEEQQFVPVPLAGPEADRLGVLVVARARLRDWLDQLAARGIKPDVLLPETLALAPATALVEPGRAVLRVAPDAGMACPADGLADWLGQAGVPASELQVYDFRSAGAPVLAGAGRYHERQRDVLAFLAAGLARIPANLLEGDFAPAHRGAAGGRRWRLAAALAAVVLLLGLAERGLGVMRLQRESDQLQAAMRESVRQALPELDGDALAGVQPDQLLQLRLQGLRGGSGDGLLGLLAKIAPVLASGTRVQTRGLEYRNGALELGLRAPDVQTLDLLRERLAALPGLRAEITGTSQTGQDPAGGQAGVDARIRISGGGA</sequence>
<keyword evidence="14" id="KW-1185">Reference proteome</keyword>
<dbReference type="PIRSF" id="PIRSF015761">
    <property type="entry name" value="Protein_L"/>
    <property type="match status" value="1"/>
</dbReference>
<keyword evidence="6" id="KW-0812">Transmembrane</keyword>
<evidence type="ECO:0000256" key="3">
    <source>
        <dbReference type="ARBA" id="ARBA00022448"/>
    </source>
</evidence>
<evidence type="ECO:0000256" key="6">
    <source>
        <dbReference type="ARBA" id="ARBA00022692"/>
    </source>
</evidence>
<keyword evidence="7 10" id="KW-0653">Protein transport</keyword>
<evidence type="ECO:0000256" key="5">
    <source>
        <dbReference type="ARBA" id="ARBA00022519"/>
    </source>
</evidence>
<protein>
    <recommendedName>
        <fullName evidence="10">Type II secretion system protein L</fullName>
        <shortName evidence="10">T2SS protein L</shortName>
    </recommendedName>
</protein>
<gene>
    <name evidence="13" type="ORF">I596_821</name>
</gene>
<comment type="similarity">
    <text evidence="2 10">Belongs to the GSP L family.</text>
</comment>
<name>A0A160DRP0_9GAMM</name>
<feature type="domain" description="GspL cytoplasmic actin-ATPase-like" evidence="11">
    <location>
        <begin position="39"/>
        <end position="227"/>
    </location>
</feature>
<dbReference type="GO" id="GO:0009276">
    <property type="term" value="C:Gram-negative-bacterium-type cell wall"/>
    <property type="evidence" value="ECO:0007669"/>
    <property type="project" value="InterPro"/>
</dbReference>
<dbReference type="CDD" id="cd24017">
    <property type="entry name" value="ASKHA_T2SSL_N"/>
    <property type="match status" value="1"/>
</dbReference>
<dbReference type="AlphaFoldDB" id="A0A160DRP0"/>
<dbReference type="RefSeq" id="WP_067644435.1">
    <property type="nucleotide sequence ID" value="NZ_CP015249.1"/>
</dbReference>
<evidence type="ECO:0000256" key="1">
    <source>
        <dbReference type="ARBA" id="ARBA00004377"/>
    </source>
</evidence>
<dbReference type="Gene3D" id="3.30.1360.100">
    <property type="entry name" value="General secretion pathway protein M, EpsM"/>
    <property type="match status" value="1"/>
</dbReference>
<organism evidence="13 14">
    <name type="scientific">Dokdonella koreensis DS-123</name>
    <dbReference type="NCBI Taxonomy" id="1300342"/>
    <lineage>
        <taxon>Bacteria</taxon>
        <taxon>Pseudomonadati</taxon>
        <taxon>Pseudomonadota</taxon>
        <taxon>Gammaproteobacteria</taxon>
        <taxon>Lysobacterales</taxon>
        <taxon>Rhodanobacteraceae</taxon>
        <taxon>Dokdonella</taxon>
    </lineage>
</organism>
<feature type="domain" description="GspL periplasmic" evidence="12">
    <location>
        <begin position="234"/>
        <end position="371"/>
    </location>
</feature>
<dbReference type="KEGG" id="dko:I596_821"/>
<dbReference type="SUPFAM" id="SSF53067">
    <property type="entry name" value="Actin-like ATPase domain"/>
    <property type="match status" value="1"/>
</dbReference>
<dbReference type="GO" id="GO:0005886">
    <property type="term" value="C:plasma membrane"/>
    <property type="evidence" value="ECO:0007669"/>
    <property type="project" value="UniProtKB-SubCell"/>
</dbReference>
<accession>A0A160DRP0</accession>
<evidence type="ECO:0000259" key="12">
    <source>
        <dbReference type="Pfam" id="PF12693"/>
    </source>
</evidence>
<evidence type="ECO:0000256" key="10">
    <source>
        <dbReference type="PIRNR" id="PIRNR015761"/>
    </source>
</evidence>
<reference evidence="13 14" key="1">
    <citation type="submission" date="2016-04" db="EMBL/GenBank/DDBJ databases">
        <title>Complete genome sequence of Dokdonella koreensis DS-123T.</title>
        <authorList>
            <person name="Kim J.F."/>
            <person name="Lee H."/>
            <person name="Kwak M.-J."/>
        </authorList>
    </citation>
    <scope>NUCLEOTIDE SEQUENCE [LARGE SCALE GENOMIC DNA]</scope>
    <source>
        <strain evidence="13 14">DS-123</strain>
    </source>
</reference>
<comment type="subcellular location">
    <subcellularLocation>
        <location evidence="1">Cell inner membrane</location>
        <topology evidence="1">Single-pass membrane protein</topology>
    </subcellularLocation>
</comment>
<keyword evidence="3 10" id="KW-0813">Transport</keyword>
<proteinExistence type="inferred from homology"/>
<dbReference type="Proteomes" id="UP000076830">
    <property type="component" value="Chromosome"/>
</dbReference>
<dbReference type="InterPro" id="IPR025691">
    <property type="entry name" value="GspL_pp_dom"/>
</dbReference>
<keyword evidence="8" id="KW-1133">Transmembrane helix</keyword>
<keyword evidence="5" id="KW-0997">Cell inner membrane</keyword>